<dbReference type="InterPro" id="IPR001510">
    <property type="entry name" value="Znf_PARP"/>
</dbReference>
<dbReference type="Gene3D" id="1.10.150.110">
    <property type="entry name" value="DNA polymerase beta, N-terminal domain-like"/>
    <property type="match status" value="1"/>
</dbReference>
<comment type="caution">
    <text evidence="8">The sequence shown here is derived from an EMBL/GenBank/DDBJ whole genome shotgun (WGS) entry which is preliminary data.</text>
</comment>
<evidence type="ECO:0000256" key="2">
    <source>
        <dbReference type="ARBA" id="ARBA00022723"/>
    </source>
</evidence>
<accession>A0ABP0QYA6</accession>
<comment type="subcellular location">
    <subcellularLocation>
        <location evidence="1">Nucleus</location>
    </subcellularLocation>
</comment>
<reference evidence="8 9" key="1">
    <citation type="submission" date="2024-02" db="EMBL/GenBank/DDBJ databases">
        <authorList>
            <person name="Chen Y."/>
            <person name="Shah S."/>
            <person name="Dougan E. K."/>
            <person name="Thang M."/>
            <person name="Chan C."/>
        </authorList>
    </citation>
    <scope>NUCLEOTIDE SEQUENCE [LARGE SCALE GENOMIC DNA]</scope>
</reference>
<feature type="region of interest" description="Disordered" evidence="6">
    <location>
        <begin position="96"/>
        <end position="121"/>
    </location>
</feature>
<dbReference type="InterPro" id="IPR010996">
    <property type="entry name" value="HHH_MUS81"/>
</dbReference>
<dbReference type="InterPro" id="IPR036957">
    <property type="entry name" value="Znf_PARP_sf"/>
</dbReference>
<keyword evidence="2" id="KW-0479">Metal-binding</keyword>
<organism evidence="8 9">
    <name type="scientific">Durusdinium trenchii</name>
    <dbReference type="NCBI Taxonomy" id="1381693"/>
    <lineage>
        <taxon>Eukaryota</taxon>
        <taxon>Sar</taxon>
        <taxon>Alveolata</taxon>
        <taxon>Dinophyceae</taxon>
        <taxon>Suessiales</taxon>
        <taxon>Symbiodiniaceae</taxon>
        <taxon>Durusdinium</taxon>
    </lineage>
</organism>
<dbReference type="SMART" id="SM01335">
    <property type="entry name" value="PADR1"/>
    <property type="match status" value="1"/>
</dbReference>
<evidence type="ECO:0000256" key="6">
    <source>
        <dbReference type="SAM" id="MobiDB-lite"/>
    </source>
</evidence>
<evidence type="ECO:0000256" key="4">
    <source>
        <dbReference type="ARBA" id="ARBA00022833"/>
    </source>
</evidence>
<gene>
    <name evidence="8" type="ORF">SCF082_LOCUS43727</name>
</gene>
<dbReference type="SUPFAM" id="SSF57716">
    <property type="entry name" value="Glucocorticoid receptor-like (DNA-binding domain)"/>
    <property type="match status" value="1"/>
</dbReference>
<dbReference type="PROSITE" id="PS50064">
    <property type="entry name" value="ZF_PARP_2"/>
    <property type="match status" value="1"/>
</dbReference>
<dbReference type="InterPro" id="IPR027421">
    <property type="entry name" value="DNA_pol_lamdba_lyase_dom_sf"/>
</dbReference>
<dbReference type="Proteomes" id="UP001642464">
    <property type="component" value="Unassembled WGS sequence"/>
</dbReference>
<evidence type="ECO:0000256" key="5">
    <source>
        <dbReference type="ARBA" id="ARBA00023242"/>
    </source>
</evidence>
<dbReference type="EMBL" id="CAXAMM010040403">
    <property type="protein sequence ID" value="CAK9092944.1"/>
    <property type="molecule type" value="Genomic_DNA"/>
</dbReference>
<dbReference type="Gene3D" id="3.90.640.80">
    <property type="match status" value="1"/>
</dbReference>
<dbReference type="Pfam" id="PF14716">
    <property type="entry name" value="HHH_8"/>
    <property type="match status" value="1"/>
</dbReference>
<dbReference type="SMART" id="SM01336">
    <property type="entry name" value="zf-PARP"/>
    <property type="match status" value="1"/>
</dbReference>
<protein>
    <submittedName>
        <fullName evidence="8">Poly [ADP-ribose] polymerase 1 (PARP-1) (NAD(+) ADP-ribosyltransferase 1) (ADPRT-1) (Poly[ADP-ribose] synthase 1) (Protein ADP-ribosyltransferase PARP1)</fullName>
    </submittedName>
</protein>
<dbReference type="SUPFAM" id="SSF47802">
    <property type="entry name" value="DNA polymerase beta, N-terminal domain-like"/>
    <property type="match status" value="1"/>
</dbReference>
<feature type="domain" description="PARP-type" evidence="7">
    <location>
        <begin position="11"/>
        <end position="97"/>
    </location>
</feature>
<proteinExistence type="predicted"/>
<sequence length="443" mass="48540">MSDSKAATWTLAVEHAPSGSSKCRACGELIDKGELRWNLERHPAFGLAKKHDHLACLQIPHKQANVVVKDAEEQVHGLDALREAERAKALEVLDAARRGTLKRPHPSPPASPSVKKPKPDSEDALLTAKFNNMNKVQLHDMLKLNNTMVTGTKAELVARCVDGERHGQLPPCPQCGKGMLALDADGQIACHGYFDESIGMRETCDFRAAPRDVKPRSKWLILGVDSKTHEQMEKQHALGALDDVDMHHVEVALEVVQDARPELQAQRLVEVARQMGIALPEGNEDDQLHKAGACLMESRCSGTGKADLVVAFLRLLARFGAAKRDPENDENRPKAKVEANARIADAIEELGELEAKARDSDSFVFRVRALKHAASQIRGLPFEIESGAQVSQGPRKVAGIGRGIGADIDQILRAGAPKRLIELRKRFPHPASKPQQDSNHNEN</sequence>
<evidence type="ECO:0000313" key="9">
    <source>
        <dbReference type="Proteomes" id="UP001642464"/>
    </source>
</evidence>
<keyword evidence="4" id="KW-0862">Zinc</keyword>
<evidence type="ECO:0000256" key="3">
    <source>
        <dbReference type="ARBA" id="ARBA00022771"/>
    </source>
</evidence>
<evidence type="ECO:0000256" key="1">
    <source>
        <dbReference type="ARBA" id="ARBA00004123"/>
    </source>
</evidence>
<keyword evidence="9" id="KW-1185">Reference proteome</keyword>
<keyword evidence="3" id="KW-0863">Zinc-finger</keyword>
<evidence type="ECO:0000313" key="8">
    <source>
        <dbReference type="EMBL" id="CAK9092944.1"/>
    </source>
</evidence>
<dbReference type="Gene3D" id="3.30.1740.10">
    <property type="entry name" value="Zinc finger, PARP-type"/>
    <property type="match status" value="1"/>
</dbReference>
<name>A0ABP0QYA6_9DINO</name>
<evidence type="ECO:0000259" key="7">
    <source>
        <dbReference type="PROSITE" id="PS50064"/>
    </source>
</evidence>
<keyword evidence="5" id="KW-0539">Nucleus</keyword>